<dbReference type="OrthoDB" id="1092558at2"/>
<keyword evidence="1" id="KW-0472">Membrane</keyword>
<dbReference type="KEGG" id="fli:Fleli_1539"/>
<feature type="transmembrane region" description="Helical" evidence="1">
    <location>
        <begin position="284"/>
        <end position="301"/>
    </location>
</feature>
<keyword evidence="1" id="KW-0812">Transmembrane</keyword>
<name>I4AJ25_BERLS</name>
<feature type="transmembrane region" description="Helical" evidence="1">
    <location>
        <begin position="9"/>
        <end position="32"/>
    </location>
</feature>
<keyword evidence="3" id="KW-1185">Reference proteome</keyword>
<feature type="transmembrane region" description="Helical" evidence="1">
    <location>
        <begin position="164"/>
        <end position="180"/>
    </location>
</feature>
<evidence type="ECO:0000313" key="2">
    <source>
        <dbReference type="EMBL" id="AFM03960.1"/>
    </source>
</evidence>
<dbReference type="RefSeq" id="WP_014797417.1">
    <property type="nucleotide sequence ID" value="NC_018018.1"/>
</dbReference>
<protein>
    <submittedName>
        <fullName evidence="2">Uncharacterized protein</fullName>
    </submittedName>
</protein>
<dbReference type="Proteomes" id="UP000006054">
    <property type="component" value="Chromosome"/>
</dbReference>
<dbReference type="eggNOG" id="ENOG5032W3U">
    <property type="taxonomic scope" value="Bacteria"/>
</dbReference>
<proteinExistence type="predicted"/>
<feature type="transmembrane region" description="Helical" evidence="1">
    <location>
        <begin position="313"/>
        <end position="335"/>
    </location>
</feature>
<feature type="transmembrane region" description="Helical" evidence="1">
    <location>
        <begin position="57"/>
        <end position="82"/>
    </location>
</feature>
<feature type="transmembrane region" description="Helical" evidence="1">
    <location>
        <begin position="103"/>
        <end position="122"/>
    </location>
</feature>
<dbReference type="PATRIC" id="fig|880071.3.peg.1521"/>
<dbReference type="HOGENOM" id="CLU_739168_0_0_10"/>
<dbReference type="EMBL" id="CP003345">
    <property type="protein sequence ID" value="AFM03960.1"/>
    <property type="molecule type" value="Genomic_DNA"/>
</dbReference>
<reference evidence="3" key="1">
    <citation type="submission" date="2012-06" db="EMBL/GenBank/DDBJ databases">
        <title>The complete genome of Flexibacter litoralis DSM 6794.</title>
        <authorList>
            <person name="Lucas S."/>
            <person name="Copeland A."/>
            <person name="Lapidus A."/>
            <person name="Glavina del Rio T."/>
            <person name="Dalin E."/>
            <person name="Tice H."/>
            <person name="Bruce D."/>
            <person name="Goodwin L."/>
            <person name="Pitluck S."/>
            <person name="Peters L."/>
            <person name="Ovchinnikova G."/>
            <person name="Lu M."/>
            <person name="Kyrpides N."/>
            <person name="Mavromatis K."/>
            <person name="Ivanova N."/>
            <person name="Brettin T."/>
            <person name="Detter J.C."/>
            <person name="Han C."/>
            <person name="Larimer F."/>
            <person name="Land M."/>
            <person name="Hauser L."/>
            <person name="Markowitz V."/>
            <person name="Cheng J.-F."/>
            <person name="Hugenholtz P."/>
            <person name="Woyke T."/>
            <person name="Wu D."/>
            <person name="Spring S."/>
            <person name="Lang E."/>
            <person name="Kopitz M."/>
            <person name="Brambilla E."/>
            <person name="Klenk H.-P."/>
            <person name="Eisen J.A."/>
        </authorList>
    </citation>
    <scope>NUCLEOTIDE SEQUENCE [LARGE SCALE GENOMIC DNA]</scope>
    <source>
        <strain evidence="3">ATCC 23117 / DSM 6794 / NBRC 15988 / NCIMB 1366 / Sio-4</strain>
    </source>
</reference>
<feature type="transmembrane region" description="Helical" evidence="1">
    <location>
        <begin position="209"/>
        <end position="231"/>
    </location>
</feature>
<feature type="transmembrane region" description="Helical" evidence="1">
    <location>
        <begin position="134"/>
        <end position="152"/>
    </location>
</feature>
<dbReference type="STRING" id="880071.Fleli_1539"/>
<dbReference type="AlphaFoldDB" id="I4AJ25"/>
<feature type="transmembrane region" description="Helical" evidence="1">
    <location>
        <begin position="347"/>
        <end position="368"/>
    </location>
</feature>
<keyword evidence="1" id="KW-1133">Transmembrane helix</keyword>
<organism evidence="2 3">
    <name type="scientific">Bernardetia litoralis (strain ATCC 23117 / DSM 6794 / NBRC 15988 / NCIMB 1366 / Fx l1 / Sio-4)</name>
    <name type="common">Flexibacter litoralis</name>
    <dbReference type="NCBI Taxonomy" id="880071"/>
    <lineage>
        <taxon>Bacteria</taxon>
        <taxon>Pseudomonadati</taxon>
        <taxon>Bacteroidota</taxon>
        <taxon>Cytophagia</taxon>
        <taxon>Cytophagales</taxon>
        <taxon>Bernardetiaceae</taxon>
        <taxon>Bernardetia</taxon>
    </lineage>
</organism>
<feature type="transmembrane region" description="Helical" evidence="1">
    <location>
        <begin position="251"/>
        <end position="275"/>
    </location>
</feature>
<evidence type="ECO:0000256" key="1">
    <source>
        <dbReference type="SAM" id="Phobius"/>
    </source>
</evidence>
<sequence precursor="true">MPNFYKNKYVISLSCSIFLLSIVFFLYIVLYVHTDIQAHINLLVAELSEGSFMIPPLYYFVLYLFMQITGHFKISAIIILSLTMVAKYLVSIQISKNFKTNEIHTLFFIVFTLIVIPINFFINSQFLLGKLNINVWHNSTIIFLMPFALLLFEYSCRVIDDKVITTKNLIIISILILINALAKPSYLFVFLPVFPILFVFYTRKWKKIFLPLLISFYGGVCIIIEYIYIYITNPQNSKDGVKLGFGEVWRYYSNNIPLDLLVSITLPLVVSVLFYKRAIKQSRYIFAVFTFFFAVAIYVFFHETGDRMYHGNFSWQIIACNYILFLVCTLIGLEYIKEKGLRNYKAIIFLITFILHTVSGILYIVKIITEKVWA</sequence>
<accession>I4AJ25</accession>
<gene>
    <name evidence="2" type="ordered locus">Fleli_1539</name>
</gene>
<feature type="transmembrane region" description="Helical" evidence="1">
    <location>
        <begin position="186"/>
        <end position="202"/>
    </location>
</feature>
<evidence type="ECO:0000313" key="3">
    <source>
        <dbReference type="Proteomes" id="UP000006054"/>
    </source>
</evidence>